<keyword evidence="5" id="KW-0406">Ion transport</keyword>
<dbReference type="RefSeq" id="WP_100388292.1">
    <property type="nucleotide sequence ID" value="NZ_BMZU01000001.1"/>
</dbReference>
<keyword evidence="4 9" id="KW-1133">Transmembrane helix</keyword>
<evidence type="ECO:0000256" key="6">
    <source>
        <dbReference type="ARBA" id="ARBA00023136"/>
    </source>
</evidence>
<dbReference type="InterPro" id="IPR028325">
    <property type="entry name" value="VG_K_chnl"/>
</dbReference>
<evidence type="ECO:0000256" key="3">
    <source>
        <dbReference type="ARBA" id="ARBA00022692"/>
    </source>
</evidence>
<keyword evidence="12" id="KW-1185">Reference proteome</keyword>
<dbReference type="Gene3D" id="1.20.120.350">
    <property type="entry name" value="Voltage-gated potassium channels. Chain C"/>
    <property type="match status" value="1"/>
</dbReference>
<evidence type="ECO:0000256" key="8">
    <source>
        <dbReference type="SAM" id="MobiDB-lite"/>
    </source>
</evidence>
<feature type="transmembrane region" description="Helical" evidence="9">
    <location>
        <begin position="36"/>
        <end position="62"/>
    </location>
</feature>
<evidence type="ECO:0000256" key="2">
    <source>
        <dbReference type="ARBA" id="ARBA00022448"/>
    </source>
</evidence>
<dbReference type="OrthoDB" id="9799090at2"/>
<evidence type="ECO:0000313" key="12">
    <source>
        <dbReference type="Proteomes" id="UP000231742"/>
    </source>
</evidence>
<dbReference type="InterPro" id="IPR013099">
    <property type="entry name" value="K_chnl_dom"/>
</dbReference>
<evidence type="ECO:0000256" key="7">
    <source>
        <dbReference type="ARBA" id="ARBA00023303"/>
    </source>
</evidence>
<evidence type="ECO:0000256" key="1">
    <source>
        <dbReference type="ARBA" id="ARBA00004141"/>
    </source>
</evidence>
<keyword evidence="3 9" id="KW-0812">Transmembrane</keyword>
<dbReference type="Gene3D" id="1.10.287.70">
    <property type="match status" value="1"/>
</dbReference>
<feature type="transmembrane region" description="Helical" evidence="9">
    <location>
        <begin position="143"/>
        <end position="162"/>
    </location>
</feature>
<dbReference type="PANTHER" id="PTHR11537:SF254">
    <property type="entry name" value="POTASSIUM VOLTAGE-GATED CHANNEL PROTEIN SHAB"/>
    <property type="match status" value="1"/>
</dbReference>
<feature type="compositionally biased region" description="Low complexity" evidence="8">
    <location>
        <begin position="239"/>
        <end position="257"/>
    </location>
</feature>
<evidence type="ECO:0000256" key="9">
    <source>
        <dbReference type="SAM" id="Phobius"/>
    </source>
</evidence>
<dbReference type="SUPFAM" id="SSF81324">
    <property type="entry name" value="Voltage-gated potassium channels"/>
    <property type="match status" value="1"/>
</dbReference>
<dbReference type="GO" id="GO:0008076">
    <property type="term" value="C:voltage-gated potassium channel complex"/>
    <property type="evidence" value="ECO:0007669"/>
    <property type="project" value="InterPro"/>
</dbReference>
<protein>
    <submittedName>
        <fullName evidence="11">Voltage-gated potassium channel</fullName>
    </submittedName>
</protein>
<dbReference type="GO" id="GO:0001508">
    <property type="term" value="P:action potential"/>
    <property type="evidence" value="ECO:0007669"/>
    <property type="project" value="TreeGrafter"/>
</dbReference>
<evidence type="ECO:0000256" key="5">
    <source>
        <dbReference type="ARBA" id="ARBA00023065"/>
    </source>
</evidence>
<keyword evidence="7 11" id="KW-0407">Ion channel</keyword>
<proteinExistence type="predicted"/>
<evidence type="ECO:0000313" key="11">
    <source>
        <dbReference type="EMBL" id="PJJ81627.1"/>
    </source>
</evidence>
<reference evidence="11 12" key="1">
    <citation type="submission" date="2017-11" db="EMBL/GenBank/DDBJ databases">
        <title>Genomic Encyclopedia of Archaeal and Bacterial Type Strains, Phase II (KMG-II): From Individual Species to Whole Genera.</title>
        <authorList>
            <person name="Goeker M."/>
        </authorList>
    </citation>
    <scope>NUCLEOTIDE SEQUENCE [LARGE SCALE GENOMIC DNA]</scope>
    <source>
        <strain evidence="11 12">DSM 16400</strain>
    </source>
</reference>
<gene>
    <name evidence="11" type="ORF">CLV85_0804</name>
</gene>
<comment type="caution">
    <text evidence="11">The sequence shown here is derived from an EMBL/GenBank/DDBJ whole genome shotgun (WGS) entry which is preliminary data.</text>
</comment>
<feature type="transmembrane region" description="Helical" evidence="9">
    <location>
        <begin position="12"/>
        <end position="30"/>
    </location>
</feature>
<dbReference type="GO" id="GO:0005249">
    <property type="term" value="F:voltage-gated potassium channel activity"/>
    <property type="evidence" value="ECO:0007669"/>
    <property type="project" value="InterPro"/>
</dbReference>
<dbReference type="Proteomes" id="UP000231742">
    <property type="component" value="Unassembled WGS sequence"/>
</dbReference>
<evidence type="ECO:0000256" key="4">
    <source>
        <dbReference type="ARBA" id="ARBA00022989"/>
    </source>
</evidence>
<sequence>MTQRRWQQIMDIPLTVAAVIFLIAYAWEVIANLNGVPMLIAEIIIAVTWVVFVFDYAVNLVLAEHRWFWFRKHIFDLFVVVLPMLRPLRLLRLVTLLNVLQRRAGTAVRGGVLTYAVGSSLLLVFVAGLAILDTERSITGSQITNLGDGIWWAFVTITTVGYGDIYPATALGRVIAAGVMVAGIALLGVVTATLASWIVERVAAQDELSHVATRREVTELTDQVNQLKHVLLEHATQMAASSGTPAPSSPTSASGASDPLSKRQPLT</sequence>
<feature type="transmembrane region" description="Helical" evidence="9">
    <location>
        <begin position="174"/>
        <end position="199"/>
    </location>
</feature>
<keyword evidence="2" id="KW-0813">Transport</keyword>
<keyword evidence="6 9" id="KW-0472">Membrane</keyword>
<dbReference type="Pfam" id="PF07885">
    <property type="entry name" value="Ion_trans_2"/>
    <property type="match status" value="1"/>
</dbReference>
<dbReference type="EMBL" id="PGFH01000001">
    <property type="protein sequence ID" value="PJJ81627.1"/>
    <property type="molecule type" value="Genomic_DNA"/>
</dbReference>
<feature type="region of interest" description="Disordered" evidence="8">
    <location>
        <begin position="238"/>
        <end position="267"/>
    </location>
</feature>
<name>A0A2M9D7D2_9MICO</name>
<dbReference type="Gene3D" id="1.20.5.110">
    <property type="match status" value="1"/>
</dbReference>
<feature type="domain" description="Potassium channel" evidence="10">
    <location>
        <begin position="121"/>
        <end position="199"/>
    </location>
</feature>
<dbReference type="PANTHER" id="PTHR11537">
    <property type="entry name" value="VOLTAGE-GATED POTASSIUM CHANNEL"/>
    <property type="match status" value="1"/>
</dbReference>
<feature type="transmembrane region" description="Helical" evidence="9">
    <location>
        <begin position="112"/>
        <end position="131"/>
    </location>
</feature>
<accession>A0A2M9D7D2</accession>
<organism evidence="11 12">
    <name type="scientific">Salinibacterium amurskyense</name>
    <dbReference type="NCBI Taxonomy" id="205941"/>
    <lineage>
        <taxon>Bacteria</taxon>
        <taxon>Bacillati</taxon>
        <taxon>Actinomycetota</taxon>
        <taxon>Actinomycetes</taxon>
        <taxon>Micrococcales</taxon>
        <taxon>Microbacteriaceae</taxon>
        <taxon>Salinibacterium</taxon>
    </lineage>
</organism>
<comment type="subcellular location">
    <subcellularLocation>
        <location evidence="1">Membrane</location>
        <topology evidence="1">Multi-pass membrane protein</topology>
    </subcellularLocation>
</comment>
<dbReference type="AlphaFoldDB" id="A0A2M9D7D2"/>
<evidence type="ECO:0000259" key="10">
    <source>
        <dbReference type="Pfam" id="PF07885"/>
    </source>
</evidence>
<dbReference type="InterPro" id="IPR027359">
    <property type="entry name" value="Volt_channel_dom_sf"/>
</dbReference>